<accession>A0A385DP87</accession>
<sequence length="120" mass="13596">MTMTVEQRAADCDDIGAVAAVAYFAVLRALQFASMRSKATGRNSRHRYQCEQYLVHTLTDLRAAGDDWSTLLRGAWDMLPVVLVGPTEHYEQVCEQYTRDLIEQRRAPDRSQLHRLLAGA</sequence>
<name>A0A385DP87_9CAUD</name>
<dbReference type="Proteomes" id="UP000262272">
    <property type="component" value="Segment"/>
</dbReference>
<dbReference type="KEGG" id="vg:63027040"/>
<dbReference type="GeneID" id="63027040"/>
<keyword evidence="1" id="KW-0812">Transmembrane</keyword>
<reference evidence="2 3" key="1">
    <citation type="submission" date="2018-07" db="EMBL/GenBank/DDBJ databases">
        <authorList>
            <person name="Celious N.A."/>
            <person name="Jones R.M."/>
            <person name="Banks M.D."/>
            <person name="Grant A."/>
            <person name="McCray S.R."/>
            <person name="Melton Z.A."/>
            <person name="Mitchell A.N."/>
            <person name="Smalls C.A."/>
            <person name="Postiglione A.E."/>
            <person name="Patwardhan S."/>
            <person name="Newman R.H."/>
            <person name="Coomans R.J."/>
            <person name="Warner M.H."/>
            <person name="Garlena R.A."/>
            <person name="Russell D.A."/>
            <person name="Pope W.H."/>
            <person name="Jacobs-Sera D."/>
            <person name="Hatfull G.F."/>
        </authorList>
    </citation>
    <scope>NUCLEOTIDE SEQUENCE [LARGE SCALE GENOMIC DNA]</scope>
</reference>
<keyword evidence="1" id="KW-1133">Transmembrane helix</keyword>
<evidence type="ECO:0000313" key="2">
    <source>
        <dbReference type="EMBL" id="AXQ60628.1"/>
    </source>
</evidence>
<feature type="transmembrane region" description="Helical" evidence="1">
    <location>
        <begin position="15"/>
        <end position="35"/>
    </location>
</feature>
<evidence type="ECO:0000313" key="3">
    <source>
        <dbReference type="Proteomes" id="UP000262272"/>
    </source>
</evidence>
<keyword evidence="1" id="KW-0472">Membrane</keyword>
<dbReference type="RefSeq" id="YP_010002489.1">
    <property type="nucleotide sequence ID" value="NC_053245.1"/>
</dbReference>
<evidence type="ECO:0000256" key="1">
    <source>
        <dbReference type="SAM" id="Phobius"/>
    </source>
</evidence>
<proteinExistence type="predicted"/>
<dbReference type="EMBL" id="MH669000">
    <property type="protein sequence ID" value="AXQ60628.1"/>
    <property type="molecule type" value="Genomic_DNA"/>
</dbReference>
<organism evidence="2 3">
    <name type="scientific">Gordonia phage Ali17</name>
    <dbReference type="NCBI Taxonomy" id="2301561"/>
    <lineage>
        <taxon>Viruses</taxon>
        <taxon>Duplodnaviria</taxon>
        <taxon>Heunggongvirae</taxon>
        <taxon>Uroviricota</taxon>
        <taxon>Caudoviricetes</taxon>
        <taxon>Stackebrandtviridae</taxon>
        <taxon>Schenleyvirinae</taxon>
        <taxon>Leonardvirus</taxon>
        <taxon>Leonardvirus ali17</taxon>
    </lineage>
</organism>
<gene>
    <name evidence="2" type="primary">12</name>
    <name evidence="2" type="ORF">SEA_ALI17_12</name>
</gene>
<keyword evidence="3" id="KW-1185">Reference proteome</keyword>
<protein>
    <submittedName>
        <fullName evidence="2">Uncharacterized protein</fullName>
    </submittedName>
</protein>